<dbReference type="Pfam" id="PF00226">
    <property type="entry name" value="DnaJ"/>
    <property type="match status" value="1"/>
</dbReference>
<dbReference type="SMART" id="SM00271">
    <property type="entry name" value="DnaJ"/>
    <property type="match status" value="1"/>
</dbReference>
<proteinExistence type="predicted"/>
<dbReference type="Proteomes" id="UP000193560">
    <property type="component" value="Unassembled WGS sequence"/>
</dbReference>
<dbReference type="PROSITE" id="PS50076">
    <property type="entry name" value="DNAJ_2"/>
    <property type="match status" value="1"/>
</dbReference>
<dbReference type="AlphaFoldDB" id="A0A1X2IZT3"/>
<feature type="compositionally biased region" description="Polar residues" evidence="1">
    <location>
        <begin position="32"/>
        <end position="45"/>
    </location>
</feature>
<sequence length="311" mass="35692">MPFINPLSYVSSAKTTTTTTTTTTSASPATTNNKFGTPTFASQDGKNGVGSDGQKYRFVEEILNAPDYYRVLNVTKKATSEEIRRAYIKRSRVCHPDKFVPPYPRATESFQLLSLAYETLSDPSSKLIYDLSSNKKQSTNSGPAKNPNDTLQRVLHQLFNEMMDGEFQTMRAFIYALNETNPGMHISEDAIIHIEIAFRKMREVFVSTQQYYHVVQFELMRLYELQHELRALSYFNIWGRMQLSITMCKVLLQLPIMINIESRQKQRRQIEDDKEDDNDDAQGILGTRIENALRMAVGLLETGERYANHSW</sequence>
<dbReference type="PRINTS" id="PR00625">
    <property type="entry name" value="JDOMAIN"/>
</dbReference>
<dbReference type="Gene3D" id="1.10.287.110">
    <property type="entry name" value="DnaJ domain"/>
    <property type="match status" value="1"/>
</dbReference>
<dbReference type="PROSITE" id="PS00636">
    <property type="entry name" value="DNAJ_1"/>
    <property type="match status" value="1"/>
</dbReference>
<dbReference type="InterPro" id="IPR036869">
    <property type="entry name" value="J_dom_sf"/>
</dbReference>
<dbReference type="GO" id="GO:0071218">
    <property type="term" value="P:cellular response to misfolded protein"/>
    <property type="evidence" value="ECO:0007669"/>
    <property type="project" value="TreeGrafter"/>
</dbReference>
<dbReference type="InterPro" id="IPR001623">
    <property type="entry name" value="DnaJ_domain"/>
</dbReference>
<evidence type="ECO:0000256" key="1">
    <source>
        <dbReference type="SAM" id="MobiDB-lite"/>
    </source>
</evidence>
<evidence type="ECO:0000313" key="3">
    <source>
        <dbReference type="EMBL" id="ORZ25058.1"/>
    </source>
</evidence>
<reference evidence="3 4" key="1">
    <citation type="submission" date="2016-07" db="EMBL/GenBank/DDBJ databases">
        <title>Pervasive Adenine N6-methylation of Active Genes in Fungi.</title>
        <authorList>
            <consortium name="DOE Joint Genome Institute"/>
            <person name="Mondo S.J."/>
            <person name="Dannebaum R.O."/>
            <person name="Kuo R.C."/>
            <person name="Labutti K."/>
            <person name="Haridas S."/>
            <person name="Kuo A."/>
            <person name="Salamov A."/>
            <person name="Ahrendt S.R."/>
            <person name="Lipzen A."/>
            <person name="Sullivan W."/>
            <person name="Andreopoulos W.B."/>
            <person name="Clum A."/>
            <person name="Lindquist E."/>
            <person name="Daum C."/>
            <person name="Ramamoorthy G.K."/>
            <person name="Gryganskyi A."/>
            <person name="Culley D."/>
            <person name="Magnuson J.K."/>
            <person name="James T.Y."/>
            <person name="O'Malley M.A."/>
            <person name="Stajich J.E."/>
            <person name="Spatafora J.W."/>
            <person name="Visel A."/>
            <person name="Grigoriev I.V."/>
        </authorList>
    </citation>
    <scope>NUCLEOTIDE SEQUENCE [LARGE SCALE GENOMIC DNA]</scope>
    <source>
        <strain evidence="3 4">NRRL 1336</strain>
    </source>
</reference>
<dbReference type="InterPro" id="IPR018253">
    <property type="entry name" value="DnaJ_domain_CS"/>
</dbReference>
<evidence type="ECO:0000259" key="2">
    <source>
        <dbReference type="PROSITE" id="PS50076"/>
    </source>
</evidence>
<accession>A0A1X2IZT3</accession>
<protein>
    <recommendedName>
        <fullName evidence="2">J domain-containing protein</fullName>
    </recommendedName>
</protein>
<feature type="region of interest" description="Disordered" evidence="1">
    <location>
        <begin position="14"/>
        <end position="48"/>
    </location>
</feature>
<feature type="domain" description="J" evidence="2">
    <location>
        <begin position="67"/>
        <end position="133"/>
    </location>
</feature>
<comment type="caution">
    <text evidence="3">The sequence shown here is derived from an EMBL/GenBank/DDBJ whole genome shotgun (WGS) entry which is preliminary data.</text>
</comment>
<name>A0A1X2IZT3_9FUNG</name>
<evidence type="ECO:0000313" key="4">
    <source>
        <dbReference type="Proteomes" id="UP000193560"/>
    </source>
</evidence>
<feature type="compositionally biased region" description="Low complexity" evidence="1">
    <location>
        <begin position="14"/>
        <end position="31"/>
    </location>
</feature>
<keyword evidence="4" id="KW-1185">Reference proteome</keyword>
<dbReference type="PANTHER" id="PTHR43908:SF3">
    <property type="entry name" value="AT29763P-RELATED"/>
    <property type="match status" value="1"/>
</dbReference>
<dbReference type="GO" id="GO:0030544">
    <property type="term" value="F:Hsp70 protein binding"/>
    <property type="evidence" value="ECO:0007669"/>
    <property type="project" value="TreeGrafter"/>
</dbReference>
<dbReference type="PANTHER" id="PTHR43908">
    <property type="entry name" value="AT29763P-RELATED"/>
    <property type="match status" value="1"/>
</dbReference>
<dbReference type="SUPFAM" id="SSF46565">
    <property type="entry name" value="Chaperone J-domain"/>
    <property type="match status" value="1"/>
</dbReference>
<dbReference type="OrthoDB" id="259708at2759"/>
<dbReference type="EMBL" id="MCGE01000001">
    <property type="protein sequence ID" value="ORZ25058.1"/>
    <property type="molecule type" value="Genomic_DNA"/>
</dbReference>
<organism evidence="3 4">
    <name type="scientific">Absidia repens</name>
    <dbReference type="NCBI Taxonomy" id="90262"/>
    <lineage>
        <taxon>Eukaryota</taxon>
        <taxon>Fungi</taxon>
        <taxon>Fungi incertae sedis</taxon>
        <taxon>Mucoromycota</taxon>
        <taxon>Mucoromycotina</taxon>
        <taxon>Mucoromycetes</taxon>
        <taxon>Mucorales</taxon>
        <taxon>Cunninghamellaceae</taxon>
        <taxon>Absidia</taxon>
    </lineage>
</organism>
<dbReference type="GO" id="GO:0005789">
    <property type="term" value="C:endoplasmic reticulum membrane"/>
    <property type="evidence" value="ECO:0007669"/>
    <property type="project" value="TreeGrafter"/>
</dbReference>
<dbReference type="CDD" id="cd06257">
    <property type="entry name" value="DnaJ"/>
    <property type="match status" value="1"/>
</dbReference>
<dbReference type="STRING" id="90262.A0A1X2IZT3"/>
<gene>
    <name evidence="3" type="ORF">BCR42DRAFT_399292</name>
</gene>
<dbReference type="InterPro" id="IPR051100">
    <property type="entry name" value="DnaJ_subfamily_B/C"/>
</dbReference>